<reference evidence="3" key="1">
    <citation type="submission" date="2019-04" db="EMBL/GenBank/DDBJ databases">
        <title>Complete genome sequence of Sphingomonas sp. W1-2-3.</title>
        <authorList>
            <person name="Im W.T."/>
        </authorList>
    </citation>
    <scope>NUCLEOTIDE SEQUENCE [LARGE SCALE GENOMIC DNA]</scope>
    <source>
        <strain evidence="3">W1-2-3</strain>
    </source>
</reference>
<feature type="region of interest" description="Disordered" evidence="1">
    <location>
        <begin position="1"/>
        <end position="22"/>
    </location>
</feature>
<gene>
    <name evidence="2" type="ORF">E6W36_05375</name>
</gene>
<protein>
    <recommendedName>
        <fullName evidence="4">PAS domain-containing protein</fullName>
    </recommendedName>
</protein>
<organism evidence="2 3">
    <name type="scientific">Hankyongella ginsenosidimutans</name>
    <dbReference type="NCBI Taxonomy" id="1763828"/>
    <lineage>
        <taxon>Bacteria</taxon>
        <taxon>Pseudomonadati</taxon>
        <taxon>Pseudomonadota</taxon>
        <taxon>Alphaproteobacteria</taxon>
        <taxon>Sphingomonadales</taxon>
        <taxon>Sphingomonadaceae</taxon>
        <taxon>Hankyongella</taxon>
    </lineage>
</organism>
<evidence type="ECO:0008006" key="4">
    <source>
        <dbReference type="Google" id="ProtNLM"/>
    </source>
</evidence>
<feature type="region of interest" description="Disordered" evidence="1">
    <location>
        <begin position="227"/>
        <end position="248"/>
    </location>
</feature>
<accession>A0A4D7C620</accession>
<name>A0A4D7C620_9SPHN</name>
<keyword evidence="3" id="KW-1185">Reference proteome</keyword>
<evidence type="ECO:0000313" key="2">
    <source>
        <dbReference type="EMBL" id="QCI79190.1"/>
    </source>
</evidence>
<dbReference type="EMBL" id="CP039704">
    <property type="protein sequence ID" value="QCI79190.1"/>
    <property type="molecule type" value="Genomic_DNA"/>
</dbReference>
<evidence type="ECO:0000256" key="1">
    <source>
        <dbReference type="SAM" id="MobiDB-lite"/>
    </source>
</evidence>
<dbReference type="AlphaFoldDB" id="A0A4D7C620"/>
<dbReference type="Proteomes" id="UP000298714">
    <property type="component" value="Chromosome"/>
</dbReference>
<sequence>MMHQPSPVDTHSSDHEAPDPAASALDERRLTMRAYLYWQSLLNGRLFPSVADLDPRAVESFSDQSILLDFTQGPEAPILRFVGKSLREESGIEQGVLNPADIPTRSLISRLTAHHLEIHANLAPVGFEAEFESPRGVLTKYRGILLPLSDDGQTINFMYGVVSWKDEALLHGASAAGPAASDVEASEALELTGALDEDVLDLSTPVEEASLDDDDIEALLLSVPAGRRQEPAEALAPEDAPMMETPAEDGADEPLDLAEFLAEADTAHQAAQPEDASLDDTPEPLVPMDELPAGLEDDLELSAPRPAGEEVLAEETLDLGTWAQIADTDDVETVDDGVEDLVGKLELAQLKAAASRSSDHRSRTALYQALAEAHDFALAASTAPHAYQRLLEAAGLKQQLRAPFTPITKLVFGEDYDKTRLTEFAASLSYAHREGVGAGNFLDFIENFPGGLKGIVQAERTARAQAMGNRRTDTIEGMRDVLRRMPAIATIDGASIPDQDEFALVLVRRPAGKHG</sequence>
<proteinExistence type="predicted"/>
<evidence type="ECO:0000313" key="3">
    <source>
        <dbReference type="Proteomes" id="UP000298714"/>
    </source>
</evidence>
<feature type="compositionally biased region" description="Low complexity" evidence="1">
    <location>
        <begin position="232"/>
        <end position="244"/>
    </location>
</feature>
<dbReference type="RefSeq" id="WP_222874009.1">
    <property type="nucleotide sequence ID" value="NZ_CP039704.1"/>
</dbReference>
<dbReference type="KEGG" id="hgn:E6W36_05375"/>